<feature type="domain" description="N-acetyltransferase" evidence="1">
    <location>
        <begin position="72"/>
        <end position="241"/>
    </location>
</feature>
<dbReference type="SUPFAM" id="SSF54236">
    <property type="entry name" value="Ubiquitin-like"/>
    <property type="match status" value="1"/>
</dbReference>
<dbReference type="AlphaFoldDB" id="A0A9P7GDG4"/>
<evidence type="ECO:0000259" key="1">
    <source>
        <dbReference type="PROSITE" id="PS51186"/>
    </source>
</evidence>
<dbReference type="PANTHER" id="PTHR43441">
    <property type="entry name" value="RIBOSOMAL-PROTEIN-SERINE ACETYLTRANSFERASE"/>
    <property type="match status" value="1"/>
</dbReference>
<protein>
    <recommendedName>
        <fullName evidence="1">N-acetyltransferase domain-containing protein</fullName>
    </recommendedName>
</protein>
<dbReference type="SUPFAM" id="SSF55729">
    <property type="entry name" value="Acyl-CoA N-acyltransferases (Nat)"/>
    <property type="match status" value="1"/>
</dbReference>
<proteinExistence type="predicted"/>
<comment type="caution">
    <text evidence="2">The sequence shown here is derived from an EMBL/GenBank/DDBJ whole genome shotgun (WGS) entry which is preliminary data.</text>
</comment>
<keyword evidence="3" id="KW-1185">Reference proteome</keyword>
<dbReference type="EMBL" id="JABCKV010000043">
    <property type="protein sequence ID" value="KAG5645310.1"/>
    <property type="molecule type" value="Genomic_DNA"/>
</dbReference>
<reference evidence="2" key="1">
    <citation type="submission" date="2020-07" db="EMBL/GenBank/DDBJ databases">
        <authorList>
            <person name="Nieuwenhuis M."/>
            <person name="Van De Peppel L.J.J."/>
        </authorList>
    </citation>
    <scope>NUCLEOTIDE SEQUENCE</scope>
    <source>
        <strain evidence="2">AP01</strain>
        <tissue evidence="2">Mycelium</tissue>
    </source>
</reference>
<dbReference type="GO" id="GO:1990189">
    <property type="term" value="F:protein N-terminal-serine acetyltransferase activity"/>
    <property type="evidence" value="ECO:0007669"/>
    <property type="project" value="TreeGrafter"/>
</dbReference>
<dbReference type="Gene3D" id="3.40.630.30">
    <property type="match status" value="1"/>
</dbReference>
<dbReference type="PROSITE" id="PS51186">
    <property type="entry name" value="GNAT"/>
    <property type="match status" value="1"/>
</dbReference>
<dbReference type="Pfam" id="PF11976">
    <property type="entry name" value="Rad60-SLD"/>
    <property type="match status" value="1"/>
</dbReference>
<dbReference type="PANTHER" id="PTHR43441:SF5">
    <property type="entry name" value="FAMILY ACETYLTRANSFERASE, PUTATIVE-RELATED"/>
    <property type="match status" value="1"/>
</dbReference>
<name>A0A9P7GDG4_9AGAR</name>
<dbReference type="InterPro" id="IPR051908">
    <property type="entry name" value="Ribosomal_N-acetyltransferase"/>
</dbReference>
<accession>A0A9P7GDG4</accession>
<dbReference type="InterPro" id="IPR029071">
    <property type="entry name" value="Ubiquitin-like_domsf"/>
</dbReference>
<dbReference type="InterPro" id="IPR022617">
    <property type="entry name" value="Rad60/SUMO-like_dom"/>
</dbReference>
<evidence type="ECO:0000313" key="3">
    <source>
        <dbReference type="Proteomes" id="UP000775547"/>
    </source>
</evidence>
<reference evidence="2" key="2">
    <citation type="submission" date="2021-10" db="EMBL/GenBank/DDBJ databases">
        <title>Phylogenomics reveals ancestral predisposition of the termite-cultivated fungus Termitomyces towards a domesticated lifestyle.</title>
        <authorList>
            <person name="Auxier B."/>
            <person name="Grum-Grzhimaylo A."/>
            <person name="Cardenas M.E."/>
            <person name="Lodge J.D."/>
            <person name="Laessoe T."/>
            <person name="Pedersen O."/>
            <person name="Smith M.E."/>
            <person name="Kuyper T.W."/>
            <person name="Franco-Molano E.A."/>
            <person name="Baroni T.J."/>
            <person name="Aanen D.K."/>
        </authorList>
    </citation>
    <scope>NUCLEOTIDE SEQUENCE</scope>
    <source>
        <strain evidence="2">AP01</strain>
        <tissue evidence="2">Mycelium</tissue>
    </source>
</reference>
<organism evidence="2 3">
    <name type="scientific">Asterophora parasitica</name>
    <dbReference type="NCBI Taxonomy" id="117018"/>
    <lineage>
        <taxon>Eukaryota</taxon>
        <taxon>Fungi</taxon>
        <taxon>Dikarya</taxon>
        <taxon>Basidiomycota</taxon>
        <taxon>Agaricomycotina</taxon>
        <taxon>Agaricomycetes</taxon>
        <taxon>Agaricomycetidae</taxon>
        <taxon>Agaricales</taxon>
        <taxon>Tricholomatineae</taxon>
        <taxon>Lyophyllaceae</taxon>
        <taxon>Asterophora</taxon>
    </lineage>
</organism>
<sequence>MHTTGTFKFTYDGERVLPEQTPAELGMEDGDQIDAHLGQSNILYSARTMSLTSAPYDVNFCFPVKDLESERVKLTPFVPSKHAEALYALPQPTYDYLPYGPFATSADFVTSLIEGRIDPDRGSCLFAVFDKTKAPERGQADGALAGVIGYWNGTAGNLAVEIAWVLISPRFQRTHVTSHAIGLLLRYALELPESGGLGLRRVVWAASPLNVASVAAAERMGFQKEGVLRWVYVMPAHKRVGNGRERREGDPKKELLGRDAVVLGLCWDDWVDGGRERVAGVMARRG</sequence>
<evidence type="ECO:0000313" key="2">
    <source>
        <dbReference type="EMBL" id="KAG5645310.1"/>
    </source>
</evidence>
<dbReference type="InterPro" id="IPR000182">
    <property type="entry name" value="GNAT_dom"/>
</dbReference>
<dbReference type="GO" id="GO:0008999">
    <property type="term" value="F:protein-N-terminal-alanine acetyltransferase activity"/>
    <property type="evidence" value="ECO:0007669"/>
    <property type="project" value="TreeGrafter"/>
</dbReference>
<dbReference type="InterPro" id="IPR016181">
    <property type="entry name" value="Acyl_CoA_acyltransferase"/>
</dbReference>
<dbReference type="Pfam" id="PF13302">
    <property type="entry name" value="Acetyltransf_3"/>
    <property type="match status" value="1"/>
</dbReference>
<dbReference type="Gene3D" id="3.10.20.90">
    <property type="entry name" value="Phosphatidylinositol 3-kinase Catalytic Subunit, Chain A, domain 1"/>
    <property type="match status" value="1"/>
</dbReference>
<gene>
    <name evidence="2" type="ORF">DXG03_006499</name>
</gene>
<dbReference type="OrthoDB" id="41238at2759"/>
<dbReference type="Proteomes" id="UP000775547">
    <property type="component" value="Unassembled WGS sequence"/>
</dbReference>